<comment type="caution">
    <text evidence="1">The sequence shown here is derived from an EMBL/GenBank/DDBJ whole genome shotgun (WGS) entry which is preliminary data.</text>
</comment>
<accession>A0A229W0V5</accession>
<gene>
    <name evidence="1" type="ORF">Tam10B_0478</name>
</gene>
<dbReference type="EMBL" id="NEWD01000004">
    <property type="protein sequence ID" value="OXN01475.1"/>
    <property type="molecule type" value="Genomic_DNA"/>
</dbReference>
<dbReference type="AlphaFoldDB" id="A0A229W0V5"/>
<evidence type="ECO:0000313" key="1">
    <source>
        <dbReference type="EMBL" id="OXN01475.1"/>
    </source>
</evidence>
<dbReference type="Proteomes" id="UP000215433">
    <property type="component" value="Unassembled WGS sequence"/>
</dbReference>
<organism evidence="1 2">
    <name type="scientific">Bifidobacterium vansinderenii</name>
    <dbReference type="NCBI Taxonomy" id="1984871"/>
    <lineage>
        <taxon>Bacteria</taxon>
        <taxon>Bacillati</taxon>
        <taxon>Actinomycetota</taxon>
        <taxon>Actinomycetes</taxon>
        <taxon>Bifidobacteriales</taxon>
        <taxon>Bifidobacteriaceae</taxon>
        <taxon>Bifidobacterium</taxon>
    </lineage>
</organism>
<evidence type="ECO:0000313" key="2">
    <source>
        <dbReference type="Proteomes" id="UP000215433"/>
    </source>
</evidence>
<protein>
    <recommendedName>
        <fullName evidence="3">Capsid protein</fullName>
    </recommendedName>
</protein>
<proteinExistence type="predicted"/>
<evidence type="ECO:0008006" key="3">
    <source>
        <dbReference type="Google" id="ProtNLM"/>
    </source>
</evidence>
<reference evidence="1 2" key="1">
    <citation type="submission" date="2017-05" db="EMBL/GenBank/DDBJ databases">
        <title>Bifidobacterium vansinderenii sp. nov.</title>
        <authorList>
            <person name="Lugli G.A."/>
            <person name="Duranti S."/>
            <person name="Mangifesta M."/>
        </authorList>
    </citation>
    <scope>NUCLEOTIDE SEQUENCE [LARGE SCALE GENOMIC DNA]</scope>
    <source>
        <strain evidence="1 2">Tam10B</strain>
    </source>
</reference>
<dbReference type="RefSeq" id="WP_093959660.1">
    <property type="nucleotide sequence ID" value="NZ_NEWD01000004.1"/>
</dbReference>
<keyword evidence="2" id="KW-1185">Reference proteome</keyword>
<name>A0A229W0V5_9BIFI</name>
<dbReference type="OrthoDB" id="1624479at2"/>
<sequence length="277" mass="30352">MAITNFIPEIWSASILENFHKQSVITQLANRQYEGELRTGNKIHIPGIVDITIKDYKANKRTTTPDEVQDTGIELDITEEKNFDFYVDDIDQAQAGRSFAEYTTSAGIGLVDDAEAFLTKKLIAEGTAIAGAGQVTTWTEAYNAVLAVRKAMNDALAPKTERYLIVNSAFEMLLLSDGSKLTSFDKSGMTDGLREASIGRLVGFTVLESDYIADQDTPIAIGLWKPALAYVSQINSTEALRSQDKFADRVRGLHVYGGKVIRPKAVQVYTSTTAPKG</sequence>